<accession>A0A8T1QT92</accession>
<reference evidence="1" key="1">
    <citation type="submission" date="2020-12" db="EMBL/GenBank/DDBJ databases">
        <title>WGS assembly of Carya illinoinensis cv. Pawnee.</title>
        <authorList>
            <person name="Platts A."/>
            <person name="Shu S."/>
            <person name="Wright S."/>
            <person name="Barry K."/>
            <person name="Edger P."/>
            <person name="Pires J.C."/>
            <person name="Schmutz J."/>
        </authorList>
    </citation>
    <scope>NUCLEOTIDE SEQUENCE</scope>
    <source>
        <tissue evidence="1">Leaf</tissue>
    </source>
</reference>
<dbReference type="AlphaFoldDB" id="A0A8T1QT92"/>
<sequence>MIRRRCSQPRRYVISRQPRSVMVVFSHSSASAAPSSYRRFPPHGFQFLFLLGKSLPPPKFLCVLCILCCKLCFVRD</sequence>
<evidence type="ECO:0000313" key="1">
    <source>
        <dbReference type="EMBL" id="KAG6657737.1"/>
    </source>
</evidence>
<dbReference type="Proteomes" id="UP000811609">
    <property type="component" value="Chromosome 4"/>
</dbReference>
<organism evidence="1 2">
    <name type="scientific">Carya illinoinensis</name>
    <name type="common">Pecan</name>
    <dbReference type="NCBI Taxonomy" id="32201"/>
    <lineage>
        <taxon>Eukaryota</taxon>
        <taxon>Viridiplantae</taxon>
        <taxon>Streptophyta</taxon>
        <taxon>Embryophyta</taxon>
        <taxon>Tracheophyta</taxon>
        <taxon>Spermatophyta</taxon>
        <taxon>Magnoliopsida</taxon>
        <taxon>eudicotyledons</taxon>
        <taxon>Gunneridae</taxon>
        <taxon>Pentapetalae</taxon>
        <taxon>rosids</taxon>
        <taxon>fabids</taxon>
        <taxon>Fagales</taxon>
        <taxon>Juglandaceae</taxon>
        <taxon>Carya</taxon>
    </lineage>
</organism>
<protein>
    <submittedName>
        <fullName evidence="1">Uncharacterized protein</fullName>
    </submittedName>
</protein>
<proteinExistence type="predicted"/>
<keyword evidence="2" id="KW-1185">Reference proteome</keyword>
<gene>
    <name evidence="1" type="ORF">CIPAW_04G111500</name>
</gene>
<comment type="caution">
    <text evidence="1">The sequence shown here is derived from an EMBL/GenBank/DDBJ whole genome shotgun (WGS) entry which is preliminary data.</text>
</comment>
<dbReference type="EMBL" id="CM031812">
    <property type="protein sequence ID" value="KAG6657737.1"/>
    <property type="molecule type" value="Genomic_DNA"/>
</dbReference>
<name>A0A8T1QT92_CARIL</name>
<evidence type="ECO:0000313" key="2">
    <source>
        <dbReference type="Proteomes" id="UP000811609"/>
    </source>
</evidence>